<evidence type="ECO:0000313" key="3">
    <source>
        <dbReference type="EMBL" id="PJJ41830.1"/>
    </source>
</evidence>
<dbReference type="AlphaFoldDB" id="A0A2M9A7Y1"/>
<dbReference type="RefSeq" id="WP_100425753.1">
    <property type="nucleotide sequence ID" value="NZ_PGEX01000001.1"/>
</dbReference>
<dbReference type="InterPro" id="IPR036680">
    <property type="entry name" value="SPOR-like_sf"/>
</dbReference>
<dbReference type="SUPFAM" id="SSF110997">
    <property type="entry name" value="Sporulation related repeat"/>
    <property type="match status" value="1"/>
</dbReference>
<dbReference type="EMBL" id="PGEX01000001">
    <property type="protein sequence ID" value="PJJ41830.1"/>
    <property type="molecule type" value="Genomic_DNA"/>
</dbReference>
<dbReference type="PROSITE" id="PS51257">
    <property type="entry name" value="PROKAR_LIPOPROTEIN"/>
    <property type="match status" value="1"/>
</dbReference>
<feature type="domain" description="SPOR" evidence="2">
    <location>
        <begin position="86"/>
        <end position="168"/>
    </location>
</feature>
<feature type="region of interest" description="Disordered" evidence="1">
    <location>
        <begin position="173"/>
        <end position="269"/>
    </location>
</feature>
<comment type="caution">
    <text evidence="3">The sequence shown here is derived from an EMBL/GenBank/DDBJ whole genome shotgun (WGS) entry which is preliminary data.</text>
</comment>
<evidence type="ECO:0000313" key="4">
    <source>
        <dbReference type="Proteomes" id="UP000231134"/>
    </source>
</evidence>
<dbReference type="InterPro" id="IPR007730">
    <property type="entry name" value="SPOR-like_dom"/>
</dbReference>
<dbReference type="Pfam" id="PF05036">
    <property type="entry name" value="SPOR"/>
    <property type="match status" value="1"/>
</dbReference>
<proteinExistence type="predicted"/>
<sequence>MNIFKFSVIAGSAIFGMTLAGCSSEDDVVPEIKPAKKAEAPAPVPEATVPASDANSMPELQSIESLSADASAAEGTFKTTGPVVQPSSEGAVVIQVSIQPSKSAANAVLKKLEEKGIKGYLAQVENPGELEGTYYRVRVGYFKKIEDAKAYGKSALEPLEFAWWIDNKANDTVGSPESSDVTNSNTTSGSYLNPEPMETTKYSTEVESSSSEVVESSSSEAAPVEAPAPVAEATAPAAEPVAEPTAPAPAPAAEAAPVQPAEEVYDDWE</sequence>
<name>A0A2M9A7Y1_9BACT</name>
<evidence type="ECO:0000256" key="1">
    <source>
        <dbReference type="SAM" id="MobiDB-lite"/>
    </source>
</evidence>
<feature type="region of interest" description="Disordered" evidence="1">
    <location>
        <begin position="35"/>
        <end position="54"/>
    </location>
</feature>
<keyword evidence="4" id="KW-1185">Reference proteome</keyword>
<gene>
    <name evidence="3" type="ORF">BGX16_1833</name>
</gene>
<accession>A0A2M9A7Y1</accession>
<dbReference type="Proteomes" id="UP000231134">
    <property type="component" value="Unassembled WGS sequence"/>
</dbReference>
<dbReference type="OrthoDB" id="9810417at2"/>
<feature type="compositionally biased region" description="Polar residues" evidence="1">
    <location>
        <begin position="173"/>
        <end position="191"/>
    </location>
</feature>
<feature type="compositionally biased region" description="Low complexity" evidence="1">
    <location>
        <begin position="203"/>
        <end position="262"/>
    </location>
</feature>
<protein>
    <submittedName>
        <fullName evidence="3">Sporulation related protein</fullName>
    </submittedName>
</protein>
<reference evidence="3 4" key="1">
    <citation type="submission" date="2017-11" db="EMBL/GenBank/DDBJ databases">
        <title>Animal gut microbial communities from fecal samples from Wisconsin, USA.</title>
        <authorList>
            <person name="Neumann A."/>
        </authorList>
    </citation>
    <scope>NUCLEOTIDE SEQUENCE [LARGE SCALE GENOMIC DNA]</scope>
    <source>
        <strain evidence="3 4">UWS3</strain>
    </source>
</reference>
<dbReference type="PROSITE" id="PS51724">
    <property type="entry name" value="SPOR"/>
    <property type="match status" value="1"/>
</dbReference>
<evidence type="ECO:0000259" key="2">
    <source>
        <dbReference type="PROSITE" id="PS51724"/>
    </source>
</evidence>
<organism evidence="3 4">
    <name type="scientific">Hallerella succinigenes</name>
    <dbReference type="NCBI Taxonomy" id="1896222"/>
    <lineage>
        <taxon>Bacteria</taxon>
        <taxon>Pseudomonadati</taxon>
        <taxon>Fibrobacterota</taxon>
        <taxon>Fibrobacteria</taxon>
        <taxon>Fibrobacterales</taxon>
        <taxon>Fibrobacteraceae</taxon>
        <taxon>Hallerella</taxon>
    </lineage>
</organism>
<dbReference type="GO" id="GO:0042834">
    <property type="term" value="F:peptidoglycan binding"/>
    <property type="evidence" value="ECO:0007669"/>
    <property type="project" value="InterPro"/>
</dbReference>
<dbReference type="Gene3D" id="3.30.70.1070">
    <property type="entry name" value="Sporulation related repeat"/>
    <property type="match status" value="1"/>
</dbReference>